<comment type="subcellular location">
    <subcellularLocation>
        <location evidence="1">Membrane</location>
        <topology evidence="1">Multi-pass membrane protein</topology>
    </subcellularLocation>
</comment>
<feature type="region of interest" description="Disordered" evidence="5">
    <location>
        <begin position="285"/>
        <end position="313"/>
    </location>
</feature>
<reference evidence="7" key="1">
    <citation type="submission" date="2016-06" db="EMBL/GenBank/DDBJ databases">
        <authorList>
            <person name="Cuomo C."/>
            <person name="Litvintseva A."/>
            <person name="Heitman J."/>
            <person name="Chen Y."/>
            <person name="Sun S."/>
            <person name="Springer D."/>
            <person name="Dromer F."/>
            <person name="Young S."/>
            <person name="Zeng Q."/>
            <person name="Chapman S."/>
            <person name="Gujja S."/>
            <person name="Saif S."/>
            <person name="Birren B."/>
        </authorList>
    </citation>
    <scope>NUCLEOTIDE SEQUENCE</scope>
    <source>
        <strain evidence="7">CBS 7841</strain>
    </source>
</reference>
<dbReference type="GO" id="GO:0043130">
    <property type="term" value="F:ubiquitin binding"/>
    <property type="evidence" value="ECO:0007669"/>
    <property type="project" value="InterPro"/>
</dbReference>
<feature type="transmembrane region" description="Helical" evidence="6">
    <location>
        <begin position="86"/>
        <end position="107"/>
    </location>
</feature>
<dbReference type="GO" id="GO:0004252">
    <property type="term" value="F:serine-type endopeptidase activity"/>
    <property type="evidence" value="ECO:0007669"/>
    <property type="project" value="InterPro"/>
</dbReference>
<keyword evidence="2 6" id="KW-0812">Transmembrane</keyword>
<dbReference type="VEuPathDB" id="FungiDB:L203_05777"/>
<evidence type="ECO:0000313" key="8">
    <source>
        <dbReference type="Proteomes" id="UP000094043"/>
    </source>
</evidence>
<dbReference type="InterPro" id="IPR035952">
    <property type="entry name" value="Rhomboid-like_sf"/>
</dbReference>
<dbReference type="Gene3D" id="1.10.8.10">
    <property type="entry name" value="DNA helicase RuvA subunit, C-terminal domain"/>
    <property type="match status" value="1"/>
</dbReference>
<reference evidence="7" key="3">
    <citation type="submission" date="2024-01" db="EMBL/GenBank/DDBJ databases">
        <authorList>
            <person name="Coelho M.A."/>
            <person name="David-Palma M."/>
            <person name="Shea T."/>
            <person name="Sun S."/>
            <person name="Cuomo C.A."/>
            <person name="Heitman J."/>
        </authorList>
    </citation>
    <scope>NUCLEOTIDE SEQUENCE</scope>
    <source>
        <strain evidence="7">CBS 7841</strain>
    </source>
</reference>
<dbReference type="InterPro" id="IPR022764">
    <property type="entry name" value="Peptidase_S54_rhomboid_dom"/>
</dbReference>
<dbReference type="GeneID" id="91084566"/>
<dbReference type="CDD" id="cd14279">
    <property type="entry name" value="CUE"/>
    <property type="match status" value="1"/>
</dbReference>
<evidence type="ECO:0000256" key="3">
    <source>
        <dbReference type="ARBA" id="ARBA00022989"/>
    </source>
</evidence>
<gene>
    <name evidence="7" type="ORF">L203_100350</name>
</gene>
<dbReference type="KEGG" id="cdep:91084566"/>
<keyword evidence="3 6" id="KW-1133">Transmembrane helix</keyword>
<dbReference type="Pfam" id="PF02845">
    <property type="entry name" value="CUE"/>
    <property type="match status" value="1"/>
</dbReference>
<evidence type="ECO:0000256" key="4">
    <source>
        <dbReference type="ARBA" id="ARBA00023136"/>
    </source>
</evidence>
<keyword evidence="4 6" id="KW-0472">Membrane</keyword>
<dbReference type="PANTHER" id="PTHR43066">
    <property type="entry name" value="RHOMBOID-RELATED PROTEIN"/>
    <property type="match status" value="1"/>
</dbReference>
<dbReference type="PANTHER" id="PTHR43066:SF21">
    <property type="entry name" value="UBIQUITIN-ASSOCIATED DOMAIN-CONTAINING PROTEIN 2"/>
    <property type="match status" value="1"/>
</dbReference>
<name>A0A1E3I0D3_9TREE</name>
<keyword evidence="8" id="KW-1185">Reference proteome</keyword>
<dbReference type="PROSITE" id="PS51140">
    <property type="entry name" value="CUE"/>
    <property type="match status" value="1"/>
</dbReference>
<dbReference type="GO" id="GO:0016020">
    <property type="term" value="C:membrane"/>
    <property type="evidence" value="ECO:0007669"/>
    <property type="project" value="UniProtKB-SubCell"/>
</dbReference>
<organism evidence="7 8">
    <name type="scientific">Cryptococcus depauperatus CBS 7841</name>
    <dbReference type="NCBI Taxonomy" id="1295531"/>
    <lineage>
        <taxon>Eukaryota</taxon>
        <taxon>Fungi</taxon>
        <taxon>Dikarya</taxon>
        <taxon>Basidiomycota</taxon>
        <taxon>Agaricomycotina</taxon>
        <taxon>Tremellomycetes</taxon>
        <taxon>Tremellales</taxon>
        <taxon>Cryptococcaceae</taxon>
        <taxon>Cryptococcus</taxon>
    </lineage>
</organism>
<dbReference type="RefSeq" id="XP_066065906.1">
    <property type="nucleotide sequence ID" value="XM_066209809.1"/>
</dbReference>
<reference evidence="7" key="2">
    <citation type="journal article" date="2022" name="Elife">
        <title>Obligate sexual reproduction of a homothallic fungus closely related to the Cryptococcus pathogenic species complex.</title>
        <authorList>
            <person name="Passer A.R."/>
            <person name="Clancey S.A."/>
            <person name="Shea T."/>
            <person name="David-Palma M."/>
            <person name="Averette A.F."/>
            <person name="Boekhout T."/>
            <person name="Porcel B.M."/>
            <person name="Nowrousian M."/>
            <person name="Cuomo C.A."/>
            <person name="Sun S."/>
            <person name="Heitman J."/>
            <person name="Coelho M.A."/>
        </authorList>
    </citation>
    <scope>NUCLEOTIDE SEQUENCE</scope>
    <source>
        <strain evidence="7">CBS 7841</strain>
    </source>
</reference>
<dbReference type="Gene3D" id="1.20.1540.10">
    <property type="entry name" value="Rhomboid-like"/>
    <property type="match status" value="1"/>
</dbReference>
<dbReference type="AlphaFoldDB" id="A0A1E3I0D3"/>
<evidence type="ECO:0000256" key="1">
    <source>
        <dbReference type="ARBA" id="ARBA00004141"/>
    </source>
</evidence>
<dbReference type="SUPFAM" id="SSF46934">
    <property type="entry name" value="UBA-like"/>
    <property type="match status" value="1"/>
</dbReference>
<dbReference type="InterPro" id="IPR009060">
    <property type="entry name" value="UBA-like_sf"/>
</dbReference>
<evidence type="ECO:0000313" key="7">
    <source>
        <dbReference type="EMBL" id="WVN85205.1"/>
    </source>
</evidence>
<dbReference type="EMBL" id="CP143784">
    <property type="protein sequence ID" value="WVN85205.1"/>
    <property type="molecule type" value="Genomic_DNA"/>
</dbReference>
<evidence type="ECO:0000256" key="2">
    <source>
        <dbReference type="ARBA" id="ARBA00022692"/>
    </source>
</evidence>
<dbReference type="SUPFAM" id="SSF144091">
    <property type="entry name" value="Rhomboid-like"/>
    <property type="match status" value="1"/>
</dbReference>
<evidence type="ECO:0000256" key="6">
    <source>
        <dbReference type="SAM" id="Phobius"/>
    </source>
</evidence>
<dbReference type="OrthoDB" id="272778at2759"/>
<dbReference type="Pfam" id="PF01694">
    <property type="entry name" value="Rhomboid"/>
    <property type="match status" value="1"/>
</dbReference>
<feature type="transmembrane region" description="Helical" evidence="6">
    <location>
        <begin position="12"/>
        <end position="33"/>
    </location>
</feature>
<evidence type="ECO:0000256" key="5">
    <source>
        <dbReference type="SAM" id="MobiDB-lite"/>
    </source>
</evidence>
<accession>A0A1E3I0D3</accession>
<sequence>MPGLQYASVTKGIMMLLGIFTLTAAMLDIKPYLHFQLTPHMSKYHQYWRIIVHPLAFGNSTELLMGELLLYNVGVHIERAFGSRKYSSFIIVSTVLSTLLCSVFMILLHPLGIRSIPGGPYGIIFSLLWQYHRIVPSLYQFSLFGITFSQKVFTWIFASQLILSKPPSSILVSLMGLLAGYIYRTDTLFPLPSLSLSRRRFFSRRPLKAYRLPYSLHNFLSRVFSPLIGESAPPRRADRVLPGQVTEQFAGLAAENILGGANLGFRGSARSTLGSIFASRLAAERAQNPAENATTPRDNARVERSSGEPGSTTAAMEEWMSEMTGRSGARAPTEEEIGALRSMFPNINRADIVRALQRNDNNTAQAVEALLESVQ</sequence>
<protein>
    <submittedName>
        <fullName evidence="7">Uncharacterized protein</fullName>
    </submittedName>
</protein>
<dbReference type="Proteomes" id="UP000094043">
    <property type="component" value="Chromosome 1"/>
</dbReference>
<dbReference type="InterPro" id="IPR003892">
    <property type="entry name" value="CUE"/>
</dbReference>
<proteinExistence type="predicted"/>